<reference evidence="1 2" key="1">
    <citation type="submission" date="2020-08" db="EMBL/GenBank/DDBJ databases">
        <title>Genomic Encyclopedia of Type Strains, Phase IV (KMG-V): Genome sequencing to study the core and pangenomes of soil and plant-associated prokaryotes.</title>
        <authorList>
            <person name="Whitman W."/>
        </authorList>
    </citation>
    <scope>NUCLEOTIDE SEQUENCE [LARGE SCALE GENOMIC DNA]</scope>
    <source>
        <strain evidence="1 2">SEMIA 4060</strain>
    </source>
</reference>
<comment type="caution">
    <text evidence="1">The sequence shown here is derived from an EMBL/GenBank/DDBJ whole genome shotgun (WGS) entry which is preliminary data.</text>
</comment>
<evidence type="ECO:0000313" key="1">
    <source>
        <dbReference type="EMBL" id="MBB6483505.1"/>
    </source>
</evidence>
<sequence length="47" mass="5348">MMNWAAYLRDEARTNGWQILDTGRLSIEQSVALVLPRPARFIGISTE</sequence>
<dbReference type="AlphaFoldDB" id="A0A7X0MC37"/>
<name>A0A7X0MC37_9HYPH</name>
<accession>A0A7X0MC37</accession>
<gene>
    <name evidence="1" type="ORF">GGD46_000748</name>
</gene>
<dbReference type="EMBL" id="JACHBG010000001">
    <property type="protein sequence ID" value="MBB6483505.1"/>
    <property type="molecule type" value="Genomic_DNA"/>
</dbReference>
<dbReference type="Proteomes" id="UP000565576">
    <property type="component" value="Unassembled WGS sequence"/>
</dbReference>
<evidence type="ECO:0000313" key="2">
    <source>
        <dbReference type="Proteomes" id="UP000565576"/>
    </source>
</evidence>
<organism evidence="1 2">
    <name type="scientific">Rhizobium lusitanum</name>
    <dbReference type="NCBI Taxonomy" id="293958"/>
    <lineage>
        <taxon>Bacteria</taxon>
        <taxon>Pseudomonadati</taxon>
        <taxon>Pseudomonadota</taxon>
        <taxon>Alphaproteobacteria</taxon>
        <taxon>Hyphomicrobiales</taxon>
        <taxon>Rhizobiaceae</taxon>
        <taxon>Rhizobium/Agrobacterium group</taxon>
        <taxon>Rhizobium</taxon>
    </lineage>
</organism>
<proteinExistence type="predicted"/>
<dbReference type="RefSeq" id="WP_246806190.1">
    <property type="nucleotide sequence ID" value="NZ_JACHBG010000001.1"/>
</dbReference>
<protein>
    <submittedName>
        <fullName evidence="1">Uncharacterized protein</fullName>
    </submittedName>
</protein>